<keyword evidence="4" id="KW-1185">Reference proteome</keyword>
<reference evidence="2 4" key="1">
    <citation type="submission" date="2016-10" db="EMBL/GenBank/DDBJ databases">
        <authorList>
            <person name="Varghese N."/>
            <person name="Submissions S."/>
        </authorList>
    </citation>
    <scope>NUCLEOTIDE SEQUENCE [LARGE SCALE GENOMIC DNA]</scope>
    <source>
        <strain evidence="2 4">DSM 19299</strain>
    </source>
</reference>
<dbReference type="Gene3D" id="1.25.40.10">
    <property type="entry name" value="Tetratricopeptide repeat domain"/>
    <property type="match status" value="1"/>
</dbReference>
<feature type="transmembrane region" description="Helical" evidence="1">
    <location>
        <begin position="333"/>
        <end position="356"/>
    </location>
</feature>
<gene>
    <name evidence="3" type="ORF">NCTC13492_02598</name>
    <name evidence="2" type="ORF">SAMN05421542_0824</name>
</gene>
<reference evidence="3 5" key="2">
    <citation type="submission" date="2018-06" db="EMBL/GenBank/DDBJ databases">
        <authorList>
            <consortium name="Pathogen Informatics"/>
            <person name="Doyle S."/>
        </authorList>
    </citation>
    <scope>NUCLEOTIDE SEQUENCE [LARGE SCALE GENOMIC DNA]</scope>
    <source>
        <strain evidence="3 5">NCTC13492</strain>
    </source>
</reference>
<evidence type="ECO:0000313" key="2">
    <source>
        <dbReference type="EMBL" id="SDI31992.1"/>
    </source>
</evidence>
<keyword evidence="1" id="KW-0812">Transmembrane</keyword>
<dbReference type="OrthoDB" id="1253697at2"/>
<protein>
    <submittedName>
        <fullName evidence="2">Tetratricopeptide repeat-containing protein</fullName>
    </submittedName>
</protein>
<dbReference type="InterPro" id="IPR011990">
    <property type="entry name" value="TPR-like_helical_dom_sf"/>
</dbReference>
<dbReference type="STRING" id="445960.SAMN05421542_0824"/>
<proteinExistence type="predicted"/>
<dbReference type="Proteomes" id="UP000199426">
    <property type="component" value="Unassembled WGS sequence"/>
</dbReference>
<evidence type="ECO:0000313" key="5">
    <source>
        <dbReference type="Proteomes" id="UP000251670"/>
    </source>
</evidence>
<dbReference type="EMBL" id="UAWB01000005">
    <property type="protein sequence ID" value="SQB44784.1"/>
    <property type="molecule type" value="Genomic_DNA"/>
</dbReference>
<name>A0A2X2WWF3_CHRJE</name>
<dbReference type="EMBL" id="FNEG01000001">
    <property type="protein sequence ID" value="SDI31992.1"/>
    <property type="molecule type" value="Genomic_DNA"/>
</dbReference>
<dbReference type="Proteomes" id="UP000251670">
    <property type="component" value="Unassembled WGS sequence"/>
</dbReference>
<evidence type="ECO:0000313" key="4">
    <source>
        <dbReference type="Proteomes" id="UP000199426"/>
    </source>
</evidence>
<dbReference type="RefSeq" id="WP_089733808.1">
    <property type="nucleotide sequence ID" value="NZ_FNEG01000001.1"/>
</dbReference>
<evidence type="ECO:0000313" key="3">
    <source>
        <dbReference type="EMBL" id="SQB44784.1"/>
    </source>
</evidence>
<keyword evidence="1" id="KW-0472">Membrane</keyword>
<dbReference type="AlphaFoldDB" id="A0A2X2WWF3"/>
<organism evidence="3 5">
    <name type="scientific">Chryseobacterium jejuense</name>
    <dbReference type="NCBI Taxonomy" id="445960"/>
    <lineage>
        <taxon>Bacteria</taxon>
        <taxon>Pseudomonadati</taxon>
        <taxon>Bacteroidota</taxon>
        <taxon>Flavobacteriia</taxon>
        <taxon>Flavobacteriales</taxon>
        <taxon>Weeksellaceae</taxon>
        <taxon>Chryseobacterium group</taxon>
        <taxon>Chryseobacterium</taxon>
    </lineage>
</organism>
<dbReference type="InterPro" id="IPR019734">
    <property type="entry name" value="TPR_rpt"/>
</dbReference>
<accession>A0A2X2WWF3</accession>
<keyword evidence="1" id="KW-1133">Transmembrane helix</keyword>
<dbReference type="SUPFAM" id="SSF48452">
    <property type="entry name" value="TPR-like"/>
    <property type="match status" value="2"/>
</dbReference>
<evidence type="ECO:0000256" key="1">
    <source>
        <dbReference type="SAM" id="Phobius"/>
    </source>
</evidence>
<dbReference type="SMART" id="SM00028">
    <property type="entry name" value="TPR"/>
    <property type="match status" value="4"/>
</dbReference>
<sequence length="375" mass="43612">MNRVARFVFFLFLFCQISLSGQKISDDSLMKKANQEIYNNPENAIRIGKKLLQKEKDVKRRVRIYLVLSTANIAKRDFDGSLRYLLEARELVKKTDDPVIKTRVLVAIAFQYQQMDFYSKSLETIDEAGEYLSQFPEGDLDKYFETARSYALRGMIHKSQSNPEIALQEFLIAVKNFDKIKEKKTYFNQSIVYYNIGYCYLFLNQLKNAELAFMKSMEFARLIKANSLEAFALKGLAEMNKYNHQNQTALDQLLKAQHLSQDIGDLTLNEGIYKEMSDNYLAMGNQQLYKFYNGKAFEVNAKREQNELSSINHAIDVHNKEMAKKSREIIDDYNILTTAVIMAGLLMTGLLLYAALKIRKKNRKYQDEIQKLIHF</sequence>